<dbReference type="AlphaFoldDB" id="A0A3R7NSU5"/>
<comment type="caution">
    <text evidence="2">The sequence shown here is derived from an EMBL/GenBank/DDBJ whole genome shotgun (WGS) entry which is preliminary data.</text>
</comment>
<keyword evidence="1" id="KW-0472">Membrane</keyword>
<name>A0A3R7NSU5_PENVA</name>
<evidence type="ECO:0000313" key="2">
    <source>
        <dbReference type="EMBL" id="ROT65814.1"/>
    </source>
</evidence>
<dbReference type="Proteomes" id="UP000283509">
    <property type="component" value="Unassembled WGS sequence"/>
</dbReference>
<keyword evidence="1" id="KW-0812">Transmembrane</keyword>
<reference evidence="2 3" key="2">
    <citation type="submission" date="2019-01" db="EMBL/GenBank/DDBJ databases">
        <title>The decoding of complex shrimp genome reveals the adaptation for benthos swimmer, frequently molting mechanism and breeding impact on genome.</title>
        <authorList>
            <person name="Sun Y."/>
            <person name="Gao Y."/>
            <person name="Yu Y."/>
        </authorList>
    </citation>
    <scope>NUCLEOTIDE SEQUENCE [LARGE SCALE GENOMIC DNA]</scope>
    <source>
        <tissue evidence="2">Muscle</tissue>
    </source>
</reference>
<sequence length="384" mass="43594">MTSSWVMVEPLDQTEIRKWLKRSLREAGRAELHIWSVSLHFARLSHASSLHCLPTPCYDSTCYSHTSSSTISSSACFSSTVSSFFSSSFPRSDRPPPFCYYHSHPSPPLPPFPPHLILLPPSAPSPVLSTTISLTPFLFLHHFPSLSSSTNSYNTLFLLHYFLFLLPHLLFLAKLLRHHFPYNLFLLHYFLLLVQLLLHHFLLLHLHQLHLLPCCSSFVLVCVVVTGCSKVRGCQRRGRLSMKSAFMGPGPATTMASTTAEDSSARRALSMCSYTARRWFYRLSSANRAKRFSFSLVLLRAGLLLTPSIALLEKFQNPQSQIEKRVLLGDRLRQSHEVLAERRDVGGFQFDVLLLQMEELVDYYRDLLGLEEVAPTSSKLLRSL</sequence>
<reference evidence="2 3" key="1">
    <citation type="submission" date="2018-04" db="EMBL/GenBank/DDBJ databases">
        <authorList>
            <person name="Zhang X."/>
            <person name="Yuan J."/>
            <person name="Li F."/>
            <person name="Xiang J."/>
        </authorList>
    </citation>
    <scope>NUCLEOTIDE SEQUENCE [LARGE SCALE GENOMIC DNA]</scope>
    <source>
        <tissue evidence="2">Muscle</tissue>
    </source>
</reference>
<feature type="transmembrane region" description="Helical" evidence="1">
    <location>
        <begin position="209"/>
        <end position="229"/>
    </location>
</feature>
<evidence type="ECO:0000313" key="3">
    <source>
        <dbReference type="Proteomes" id="UP000283509"/>
    </source>
</evidence>
<accession>A0A3R7NSU5</accession>
<evidence type="ECO:0000256" key="1">
    <source>
        <dbReference type="SAM" id="Phobius"/>
    </source>
</evidence>
<keyword evidence="1" id="KW-1133">Transmembrane helix</keyword>
<feature type="transmembrane region" description="Helical" evidence="1">
    <location>
        <begin position="184"/>
        <end position="203"/>
    </location>
</feature>
<gene>
    <name evidence="2" type="ORF">C7M84_016206</name>
</gene>
<proteinExistence type="predicted"/>
<organism evidence="2 3">
    <name type="scientific">Penaeus vannamei</name>
    <name type="common">Whiteleg shrimp</name>
    <name type="synonym">Litopenaeus vannamei</name>
    <dbReference type="NCBI Taxonomy" id="6689"/>
    <lineage>
        <taxon>Eukaryota</taxon>
        <taxon>Metazoa</taxon>
        <taxon>Ecdysozoa</taxon>
        <taxon>Arthropoda</taxon>
        <taxon>Crustacea</taxon>
        <taxon>Multicrustacea</taxon>
        <taxon>Malacostraca</taxon>
        <taxon>Eumalacostraca</taxon>
        <taxon>Eucarida</taxon>
        <taxon>Decapoda</taxon>
        <taxon>Dendrobranchiata</taxon>
        <taxon>Penaeoidea</taxon>
        <taxon>Penaeidae</taxon>
        <taxon>Penaeus</taxon>
    </lineage>
</organism>
<feature type="transmembrane region" description="Helical" evidence="1">
    <location>
        <begin position="153"/>
        <end position="172"/>
    </location>
</feature>
<protein>
    <submittedName>
        <fullName evidence="2">Uncharacterized protein</fullName>
    </submittedName>
</protein>
<keyword evidence="3" id="KW-1185">Reference proteome</keyword>
<dbReference type="EMBL" id="QCYY01003033">
    <property type="protein sequence ID" value="ROT65814.1"/>
    <property type="molecule type" value="Genomic_DNA"/>
</dbReference>